<reference evidence="3" key="1">
    <citation type="journal article" date="2014" name="Int. J. Syst. Evol. Microbiol.">
        <title>Complete genome sequence of Corynebacterium casei LMG S-19264T (=DSM 44701T), isolated from a smear-ripened cheese.</title>
        <authorList>
            <consortium name="US DOE Joint Genome Institute (JGI-PGF)"/>
            <person name="Walter F."/>
            <person name="Albersmeier A."/>
            <person name="Kalinowski J."/>
            <person name="Ruckert C."/>
        </authorList>
    </citation>
    <scope>NUCLEOTIDE SEQUENCE</scope>
    <source>
        <strain evidence="3">CGMCC 1.15958</strain>
    </source>
</reference>
<keyword evidence="4" id="KW-1185">Reference proteome</keyword>
<dbReference type="EMBL" id="BMKK01000005">
    <property type="protein sequence ID" value="GGD61073.1"/>
    <property type="molecule type" value="Genomic_DNA"/>
</dbReference>
<comment type="caution">
    <text evidence="3">The sequence shown here is derived from an EMBL/GenBank/DDBJ whole genome shotgun (WGS) entry which is preliminary data.</text>
</comment>
<dbReference type="AlphaFoldDB" id="A0A916YTT9"/>
<accession>A0A916YTT9</accession>
<name>A0A916YTT9_9BACT</name>
<dbReference type="InterPro" id="IPR000192">
    <property type="entry name" value="Aminotrans_V_dom"/>
</dbReference>
<protein>
    <submittedName>
        <fullName evidence="3">Isopenicillin-N epimerase</fullName>
    </submittedName>
</protein>
<dbReference type="RefSeq" id="WP_188766567.1">
    <property type="nucleotide sequence ID" value="NZ_BMKK01000005.1"/>
</dbReference>
<sequence>MNKRQFIKILTATSLTLPAFGKKLDKTLTRFEQQTPENLAQNEDFWAEIRKAYRIKPDYINLENGYYSFAPQETLEAFIGNVREINFQASYYMRTRQFDDKAEARKKLAALAGCSVEELIITRNTTESLDTVIAGYDWKAGDEAVMAMQDYGAMLDMFKLQARRYGIVNKIVSIPNHPKSDEEIVEIYEKAITPKTRLLMVCHMINITGHILPIRKICDMAHAKGVDVMVDGAHALAHIDYKISDLGCDYYGSSLHKWLSVPLGAGLLYVKKDKISKLWQMFGDMGYQDDDIRKLNHTGTHPVHTDLTISHAIDFHQKIGIQRKEARLRYLQEYWTKQVRDIPNIVLNTPADDKRACGIANVGIKTIKPADLAKMLLSKYKIWTVAIDYANVQGCRITPNVYTSTAELDKFVAALKELAV</sequence>
<evidence type="ECO:0000256" key="1">
    <source>
        <dbReference type="ARBA" id="ARBA00022898"/>
    </source>
</evidence>
<dbReference type="Gene3D" id="3.90.1150.10">
    <property type="entry name" value="Aspartate Aminotransferase, domain 1"/>
    <property type="match status" value="1"/>
</dbReference>
<dbReference type="PANTHER" id="PTHR43092:SF6">
    <property type="entry name" value="BLR1280 PROTEIN"/>
    <property type="match status" value="1"/>
</dbReference>
<dbReference type="PANTHER" id="PTHR43092">
    <property type="entry name" value="L-CYSTEINE DESULFHYDRASE"/>
    <property type="match status" value="1"/>
</dbReference>
<proteinExistence type="predicted"/>
<dbReference type="Pfam" id="PF00266">
    <property type="entry name" value="Aminotran_5"/>
    <property type="match status" value="1"/>
</dbReference>
<gene>
    <name evidence="3" type="ORF">GCM10011514_26320</name>
</gene>
<evidence type="ECO:0000313" key="4">
    <source>
        <dbReference type="Proteomes" id="UP000609064"/>
    </source>
</evidence>
<dbReference type="InterPro" id="IPR015424">
    <property type="entry name" value="PyrdxlP-dep_Trfase"/>
</dbReference>
<dbReference type="InterPro" id="IPR015422">
    <property type="entry name" value="PyrdxlP-dep_Trfase_small"/>
</dbReference>
<keyword evidence="1" id="KW-0663">Pyridoxal phosphate</keyword>
<dbReference type="Gene3D" id="3.40.640.10">
    <property type="entry name" value="Type I PLP-dependent aspartate aminotransferase-like (Major domain)"/>
    <property type="match status" value="1"/>
</dbReference>
<dbReference type="InterPro" id="IPR015421">
    <property type="entry name" value="PyrdxlP-dep_Trfase_major"/>
</dbReference>
<evidence type="ECO:0000259" key="2">
    <source>
        <dbReference type="Pfam" id="PF00266"/>
    </source>
</evidence>
<evidence type="ECO:0000313" key="3">
    <source>
        <dbReference type="EMBL" id="GGD61073.1"/>
    </source>
</evidence>
<organism evidence="3 4">
    <name type="scientific">Emticicia aquatilis</name>
    <dbReference type="NCBI Taxonomy" id="1537369"/>
    <lineage>
        <taxon>Bacteria</taxon>
        <taxon>Pseudomonadati</taxon>
        <taxon>Bacteroidota</taxon>
        <taxon>Cytophagia</taxon>
        <taxon>Cytophagales</taxon>
        <taxon>Leadbetterellaceae</taxon>
        <taxon>Emticicia</taxon>
    </lineage>
</organism>
<dbReference type="Proteomes" id="UP000609064">
    <property type="component" value="Unassembled WGS sequence"/>
</dbReference>
<dbReference type="SUPFAM" id="SSF53383">
    <property type="entry name" value="PLP-dependent transferases"/>
    <property type="match status" value="1"/>
</dbReference>
<reference evidence="3" key="2">
    <citation type="submission" date="2020-09" db="EMBL/GenBank/DDBJ databases">
        <authorList>
            <person name="Sun Q."/>
            <person name="Zhou Y."/>
        </authorList>
    </citation>
    <scope>NUCLEOTIDE SEQUENCE</scope>
    <source>
        <strain evidence="3">CGMCC 1.15958</strain>
    </source>
</reference>
<feature type="domain" description="Aminotransferase class V" evidence="2">
    <location>
        <begin position="93"/>
        <end position="382"/>
    </location>
</feature>